<keyword evidence="3" id="KW-1185">Reference proteome</keyword>
<keyword evidence="1" id="KW-0175">Coiled coil</keyword>
<reference evidence="3" key="1">
    <citation type="submission" date="2018-05" db="EMBL/GenBank/DDBJ databases">
        <authorList>
            <person name="Li X."/>
        </authorList>
    </citation>
    <scope>NUCLEOTIDE SEQUENCE [LARGE SCALE GENOMIC DNA]</scope>
    <source>
        <strain evidence="3">YIM 73061</strain>
    </source>
</reference>
<accession>A0A328AQV0</accession>
<feature type="coiled-coil region" evidence="1">
    <location>
        <begin position="8"/>
        <end position="49"/>
    </location>
</feature>
<sequence>MTSTAAALDAVTRENTYLRQRNAQLQTEVVDLSAELERLRQVVERLHGRSAARAAAAPNPLSGGQ</sequence>
<name>A0A328AQV0_9CAUL</name>
<dbReference type="EMBL" id="QFYR01000001">
    <property type="protein sequence ID" value="RAK57403.1"/>
    <property type="molecule type" value="Genomic_DNA"/>
</dbReference>
<dbReference type="Proteomes" id="UP000249725">
    <property type="component" value="Unassembled WGS sequence"/>
</dbReference>
<gene>
    <name evidence="2" type="ORF">DJ018_05540</name>
</gene>
<evidence type="ECO:0000313" key="2">
    <source>
        <dbReference type="EMBL" id="RAK57403.1"/>
    </source>
</evidence>
<organism evidence="2 3">
    <name type="scientific">Phenylobacterium deserti</name>
    <dbReference type="NCBI Taxonomy" id="1914756"/>
    <lineage>
        <taxon>Bacteria</taxon>
        <taxon>Pseudomonadati</taxon>
        <taxon>Pseudomonadota</taxon>
        <taxon>Alphaproteobacteria</taxon>
        <taxon>Caulobacterales</taxon>
        <taxon>Caulobacteraceae</taxon>
        <taxon>Phenylobacterium</taxon>
    </lineage>
</organism>
<evidence type="ECO:0000256" key="1">
    <source>
        <dbReference type="SAM" id="Coils"/>
    </source>
</evidence>
<proteinExistence type="predicted"/>
<dbReference type="RefSeq" id="WP_111513855.1">
    <property type="nucleotide sequence ID" value="NZ_QFYR01000001.1"/>
</dbReference>
<dbReference type="OrthoDB" id="7191107at2"/>
<evidence type="ECO:0000313" key="3">
    <source>
        <dbReference type="Proteomes" id="UP000249725"/>
    </source>
</evidence>
<protein>
    <submittedName>
        <fullName evidence="2">Uncharacterized protein</fullName>
    </submittedName>
</protein>
<comment type="caution">
    <text evidence="2">The sequence shown here is derived from an EMBL/GenBank/DDBJ whole genome shotgun (WGS) entry which is preliminary data.</text>
</comment>
<dbReference type="AlphaFoldDB" id="A0A328AQV0"/>